<dbReference type="AlphaFoldDB" id="A0A317SV91"/>
<dbReference type="GO" id="GO:0043625">
    <property type="term" value="C:delta DNA polymerase complex"/>
    <property type="evidence" value="ECO:0007669"/>
    <property type="project" value="TreeGrafter"/>
</dbReference>
<dbReference type="STRING" id="42249.A0A317SV91"/>
<accession>A0A317SV91</accession>
<sequence length="168" mass="18867">MPPRRTPKGKNTKSDLAPGQTLLPFQPAPKPSPSKPQPTFEEKGLPNVTVSLQQLKSYYNTQILQPMGCTPVHQQYLCMQEKILRNFDMQAKYGPCIGPTRWQRWKRAEALGLDPPVEVLAAILTEESRDGAGVGSDLGRDSRRAYLESLLTVWGLKSIEFDTSKWNL</sequence>
<dbReference type="OrthoDB" id="337486at2759"/>
<dbReference type="GO" id="GO:0003887">
    <property type="term" value="F:DNA-directed DNA polymerase activity"/>
    <property type="evidence" value="ECO:0007669"/>
    <property type="project" value="TreeGrafter"/>
</dbReference>
<dbReference type="PANTHER" id="PTHR14303">
    <property type="entry name" value="DNA POLYMERASE DELTA SUBUNIT 4"/>
    <property type="match status" value="1"/>
</dbReference>
<dbReference type="PANTHER" id="PTHR14303:SF0">
    <property type="entry name" value="DNA POLYMERASE DELTA SUBUNIT 4"/>
    <property type="match status" value="1"/>
</dbReference>
<dbReference type="Proteomes" id="UP000246991">
    <property type="component" value="Unassembled WGS sequence"/>
</dbReference>
<proteinExistence type="predicted"/>
<feature type="compositionally biased region" description="Basic residues" evidence="1">
    <location>
        <begin position="1"/>
        <end position="11"/>
    </location>
</feature>
<protein>
    <recommendedName>
        <fullName evidence="4">DNA polymerase delta subunit 4</fullName>
    </recommendedName>
</protein>
<dbReference type="GO" id="GO:0000731">
    <property type="term" value="P:DNA synthesis involved in DNA repair"/>
    <property type="evidence" value="ECO:0007669"/>
    <property type="project" value="InterPro"/>
</dbReference>
<feature type="compositionally biased region" description="Pro residues" evidence="1">
    <location>
        <begin position="26"/>
        <end position="36"/>
    </location>
</feature>
<evidence type="ECO:0000313" key="3">
    <source>
        <dbReference type="Proteomes" id="UP000246991"/>
    </source>
</evidence>
<dbReference type="GO" id="GO:0006261">
    <property type="term" value="P:DNA-templated DNA replication"/>
    <property type="evidence" value="ECO:0007669"/>
    <property type="project" value="TreeGrafter"/>
</dbReference>
<keyword evidence="3" id="KW-1185">Reference proteome</keyword>
<dbReference type="Pfam" id="PF04081">
    <property type="entry name" value="DNA_pol_delta_4"/>
    <property type="match status" value="1"/>
</dbReference>
<evidence type="ECO:0000313" key="2">
    <source>
        <dbReference type="EMBL" id="PWW77720.1"/>
    </source>
</evidence>
<organism evidence="2 3">
    <name type="scientific">Tuber magnatum</name>
    <name type="common">white Piedmont truffle</name>
    <dbReference type="NCBI Taxonomy" id="42249"/>
    <lineage>
        <taxon>Eukaryota</taxon>
        <taxon>Fungi</taxon>
        <taxon>Dikarya</taxon>
        <taxon>Ascomycota</taxon>
        <taxon>Pezizomycotina</taxon>
        <taxon>Pezizomycetes</taxon>
        <taxon>Pezizales</taxon>
        <taxon>Tuberaceae</taxon>
        <taxon>Tuber</taxon>
    </lineage>
</organism>
<evidence type="ECO:0008006" key="4">
    <source>
        <dbReference type="Google" id="ProtNLM"/>
    </source>
</evidence>
<name>A0A317SV91_9PEZI</name>
<comment type="caution">
    <text evidence="2">The sequence shown here is derived from an EMBL/GenBank/DDBJ whole genome shotgun (WGS) entry which is preliminary data.</text>
</comment>
<dbReference type="InterPro" id="IPR007218">
    <property type="entry name" value="DNA_pol_delta_4"/>
</dbReference>
<evidence type="ECO:0000256" key="1">
    <source>
        <dbReference type="SAM" id="MobiDB-lite"/>
    </source>
</evidence>
<dbReference type="EMBL" id="PYWC01000020">
    <property type="protein sequence ID" value="PWW77720.1"/>
    <property type="molecule type" value="Genomic_DNA"/>
</dbReference>
<gene>
    <name evidence="2" type="ORF">C7212DRAFT_362551</name>
</gene>
<feature type="region of interest" description="Disordered" evidence="1">
    <location>
        <begin position="1"/>
        <end position="43"/>
    </location>
</feature>
<reference evidence="2 3" key="1">
    <citation type="submission" date="2018-03" db="EMBL/GenBank/DDBJ databases">
        <title>Genomes of Pezizomycetes fungi and the evolution of truffles.</title>
        <authorList>
            <person name="Murat C."/>
            <person name="Payen T."/>
            <person name="Noel B."/>
            <person name="Kuo A."/>
            <person name="Martin F.M."/>
        </authorList>
    </citation>
    <scope>NUCLEOTIDE SEQUENCE [LARGE SCALE GENOMIC DNA]</scope>
    <source>
        <strain evidence="2">091103-1</strain>
    </source>
</reference>